<name>A0ACB8SGT1_9AGAM</name>
<keyword evidence="2" id="KW-1185">Reference proteome</keyword>
<evidence type="ECO:0000313" key="1">
    <source>
        <dbReference type="EMBL" id="KAI0055477.1"/>
    </source>
</evidence>
<sequence>MSLHPLITICGTTGVGKSKLAVELALRLAQDSCSHGWNGARIINADAMQVYRGFDVITNKIPFQERRGVEHLLMDFKDPREQYVVGQWVHDAIRVIDETHRRNQVPIVVGGTSYWIQHLVFPNRLVSDPIVDSPAAKSTVSQELTEALVRLSPDMRGLFDFLPETPPSAAENPEAALSLHKLLSALDPTVASRWHWRDTRKVLRSLVIIRDTGRRASDIIKGQSQTAAIPRYRTLCLWLYADPAALTPRLNARVDDMLQNGLLEEVRQMRAIVSETCSLDNDVQPSSDQENATIIEPTLGVFQSIGFKELDRYISDPSPTDIKYTGAVEEIKNATRKYAKRQVSWIRNKLLPALSSSKRSVQDDDVRSSRAYLLDATELGDKWISNVRDPAANIAKAFLKLEPMPDPFSTSGYASEMLATAAKPTDPTAVLAARQKIVCPTCTLDDARPVMIEEGSEWSAHQKTKAHQRLASKAKRTDTWFQRQHVQREKVEHDDSDGGWSQKLLDG</sequence>
<gene>
    <name evidence="1" type="ORF">BV25DRAFT_1895103</name>
</gene>
<dbReference type="EMBL" id="MU277290">
    <property type="protein sequence ID" value="KAI0055477.1"/>
    <property type="molecule type" value="Genomic_DNA"/>
</dbReference>
<accession>A0ACB8SGT1</accession>
<proteinExistence type="predicted"/>
<organism evidence="1 2">
    <name type="scientific">Artomyces pyxidatus</name>
    <dbReference type="NCBI Taxonomy" id="48021"/>
    <lineage>
        <taxon>Eukaryota</taxon>
        <taxon>Fungi</taxon>
        <taxon>Dikarya</taxon>
        <taxon>Basidiomycota</taxon>
        <taxon>Agaricomycotina</taxon>
        <taxon>Agaricomycetes</taxon>
        <taxon>Russulales</taxon>
        <taxon>Auriscalpiaceae</taxon>
        <taxon>Artomyces</taxon>
    </lineage>
</organism>
<protein>
    <submittedName>
        <fullName evidence="1">tRNA isopentenyltransferase</fullName>
    </submittedName>
</protein>
<evidence type="ECO:0000313" key="2">
    <source>
        <dbReference type="Proteomes" id="UP000814140"/>
    </source>
</evidence>
<dbReference type="Proteomes" id="UP000814140">
    <property type="component" value="Unassembled WGS sequence"/>
</dbReference>
<reference evidence="1" key="2">
    <citation type="journal article" date="2022" name="New Phytol.">
        <title>Evolutionary transition to the ectomycorrhizal habit in the genomes of a hyperdiverse lineage of mushroom-forming fungi.</title>
        <authorList>
            <person name="Looney B."/>
            <person name="Miyauchi S."/>
            <person name="Morin E."/>
            <person name="Drula E."/>
            <person name="Courty P.E."/>
            <person name="Kohler A."/>
            <person name="Kuo A."/>
            <person name="LaButti K."/>
            <person name="Pangilinan J."/>
            <person name="Lipzen A."/>
            <person name="Riley R."/>
            <person name="Andreopoulos W."/>
            <person name="He G."/>
            <person name="Johnson J."/>
            <person name="Nolan M."/>
            <person name="Tritt A."/>
            <person name="Barry K.W."/>
            <person name="Grigoriev I.V."/>
            <person name="Nagy L.G."/>
            <person name="Hibbett D."/>
            <person name="Henrissat B."/>
            <person name="Matheny P.B."/>
            <person name="Labbe J."/>
            <person name="Martin F.M."/>
        </authorList>
    </citation>
    <scope>NUCLEOTIDE SEQUENCE</scope>
    <source>
        <strain evidence="1">HHB10654</strain>
    </source>
</reference>
<feature type="non-terminal residue" evidence="1">
    <location>
        <position position="1"/>
    </location>
</feature>
<reference evidence="1" key="1">
    <citation type="submission" date="2021-03" db="EMBL/GenBank/DDBJ databases">
        <authorList>
            <consortium name="DOE Joint Genome Institute"/>
            <person name="Ahrendt S."/>
            <person name="Looney B.P."/>
            <person name="Miyauchi S."/>
            <person name="Morin E."/>
            <person name="Drula E."/>
            <person name="Courty P.E."/>
            <person name="Chicoki N."/>
            <person name="Fauchery L."/>
            <person name="Kohler A."/>
            <person name="Kuo A."/>
            <person name="Labutti K."/>
            <person name="Pangilinan J."/>
            <person name="Lipzen A."/>
            <person name="Riley R."/>
            <person name="Andreopoulos W."/>
            <person name="He G."/>
            <person name="Johnson J."/>
            <person name="Barry K.W."/>
            <person name="Grigoriev I.V."/>
            <person name="Nagy L."/>
            <person name="Hibbett D."/>
            <person name="Henrissat B."/>
            <person name="Matheny P.B."/>
            <person name="Labbe J."/>
            <person name="Martin F."/>
        </authorList>
    </citation>
    <scope>NUCLEOTIDE SEQUENCE</scope>
    <source>
        <strain evidence="1">HHB10654</strain>
    </source>
</reference>
<comment type="caution">
    <text evidence="1">The sequence shown here is derived from an EMBL/GenBank/DDBJ whole genome shotgun (WGS) entry which is preliminary data.</text>
</comment>